<reference evidence="1" key="1">
    <citation type="submission" date="2021-08" db="EMBL/GenBank/DDBJ databases">
        <authorList>
            <person name="Nwanade C."/>
            <person name="Wang M."/>
            <person name="Masoudi A."/>
            <person name="Yu Z."/>
            <person name="Liu J."/>
        </authorList>
    </citation>
    <scope>NUCLEOTIDE SEQUENCE</scope>
    <source>
        <strain evidence="1">S122</strain>
    </source>
</reference>
<accession>A0A9Q9HL55</accession>
<evidence type="ECO:0000313" key="1">
    <source>
        <dbReference type="EMBL" id="UWQ54265.1"/>
    </source>
</evidence>
<evidence type="ECO:0000313" key="2">
    <source>
        <dbReference type="Proteomes" id="UP001058713"/>
    </source>
</evidence>
<name>A0A9Q9HL55_LEICA</name>
<dbReference type="Proteomes" id="UP001058713">
    <property type="component" value="Chromosome"/>
</dbReference>
<gene>
    <name evidence="1" type="ORF">K3721_01635</name>
</gene>
<dbReference type="KEGG" id="lcae:K3721_01635"/>
<dbReference type="RefSeq" id="WP_259971607.1">
    <property type="nucleotide sequence ID" value="NZ_CP081070.1"/>
</dbReference>
<sequence>MTNEEVVTELPICWAELSSLSDDEKAVVGVLSYATTESNALRRMFIFASHEMVGEDAIDTAISIQRFVLLRTASSRLFEVKEFLEFGGKRKTLKDEKILAFAAEALDAFEKLKGKNGYEIARNMRHEATHHYSLSAARKNLRHVPSNANCSLYLHQMTGNSYYPMGEEVMFVGGMNRVGAKFSSKEEKQELINEWYEWNLAASQWLENTFTSCLKLFLLPKFPQKKALRKSFRLGPELVSSPDEHKVPIFLGDVSNVTN</sequence>
<dbReference type="EMBL" id="CP081070">
    <property type="protein sequence ID" value="UWQ54265.1"/>
    <property type="molecule type" value="Genomic_DNA"/>
</dbReference>
<protein>
    <submittedName>
        <fullName evidence="1">Uncharacterized protein</fullName>
    </submittedName>
</protein>
<dbReference type="AlphaFoldDB" id="A0A9Q9HL55"/>
<proteinExistence type="predicted"/>
<organism evidence="1 2">
    <name type="scientific">Leisingera caerulea</name>
    <name type="common">Phaeobacter caeruleus</name>
    <dbReference type="NCBI Taxonomy" id="506591"/>
    <lineage>
        <taxon>Bacteria</taxon>
        <taxon>Pseudomonadati</taxon>
        <taxon>Pseudomonadota</taxon>
        <taxon>Alphaproteobacteria</taxon>
        <taxon>Rhodobacterales</taxon>
        <taxon>Roseobacteraceae</taxon>
        <taxon>Leisingera</taxon>
    </lineage>
</organism>